<dbReference type="GeneTree" id="ENSGT00390000018333"/>
<dbReference type="Gene3D" id="1.10.287.1490">
    <property type="match status" value="1"/>
</dbReference>
<evidence type="ECO:0000313" key="3">
    <source>
        <dbReference type="Ensembl" id="ENSTNIP00000012190.1"/>
    </source>
</evidence>
<keyword evidence="4" id="KW-1185">Reference proteome</keyword>
<feature type="coiled-coil region" evidence="1">
    <location>
        <begin position="240"/>
        <end position="369"/>
    </location>
</feature>
<dbReference type="HOGENOM" id="CLU_059201_0_0_1"/>
<dbReference type="STRING" id="99883.ENSTNIP00000012190"/>
<dbReference type="Ensembl" id="ENSTNIT00000012381.1">
    <property type="protein sequence ID" value="ENSTNIP00000012190.1"/>
    <property type="gene ID" value="ENSTNIG00000009323.1"/>
</dbReference>
<evidence type="ECO:0000256" key="1">
    <source>
        <dbReference type="SAM" id="Coils"/>
    </source>
</evidence>
<keyword evidence="1" id="KW-0175">Coiled coil</keyword>
<reference evidence="3" key="2">
    <citation type="submission" date="2025-08" db="UniProtKB">
        <authorList>
            <consortium name="Ensembl"/>
        </authorList>
    </citation>
    <scope>IDENTIFICATION</scope>
</reference>
<protein>
    <submittedName>
        <fullName evidence="3">Testis expressed 9</fullName>
    </submittedName>
</protein>
<proteinExistence type="predicted"/>
<dbReference type="FunCoup" id="H3CVA6">
    <property type="interactions" value="38"/>
</dbReference>
<accession>H3CVA6</accession>
<name>H3CVA6_TETNG</name>
<organism evidence="3 4">
    <name type="scientific">Tetraodon nigroviridis</name>
    <name type="common">Spotted green pufferfish</name>
    <name type="synonym">Chelonodon nigroviridis</name>
    <dbReference type="NCBI Taxonomy" id="99883"/>
    <lineage>
        <taxon>Eukaryota</taxon>
        <taxon>Metazoa</taxon>
        <taxon>Chordata</taxon>
        <taxon>Craniata</taxon>
        <taxon>Vertebrata</taxon>
        <taxon>Euteleostomi</taxon>
        <taxon>Actinopterygii</taxon>
        <taxon>Neopterygii</taxon>
        <taxon>Teleostei</taxon>
        <taxon>Neoteleostei</taxon>
        <taxon>Acanthomorphata</taxon>
        <taxon>Eupercaria</taxon>
        <taxon>Tetraodontiformes</taxon>
        <taxon>Tetradontoidea</taxon>
        <taxon>Tetraodontidae</taxon>
        <taxon>Tetraodon</taxon>
    </lineage>
</organism>
<dbReference type="PANTHER" id="PTHR23313:SF0">
    <property type="entry name" value="TESTIS-EXPRESSED PROTEIN 9"/>
    <property type="match status" value="1"/>
</dbReference>
<reference evidence="4" key="1">
    <citation type="journal article" date="2004" name="Nature">
        <title>Genome duplication in the teleost fish Tetraodon nigroviridis reveals the early vertebrate proto-karyotype.</title>
        <authorList>
            <person name="Jaillon O."/>
            <person name="Aury J.-M."/>
            <person name="Brunet F."/>
            <person name="Petit J.-L."/>
            <person name="Stange-Thomann N."/>
            <person name="Mauceli E."/>
            <person name="Bouneau L."/>
            <person name="Fischer C."/>
            <person name="Ozouf-Costaz C."/>
            <person name="Bernot A."/>
            <person name="Nicaud S."/>
            <person name="Jaffe D."/>
            <person name="Fisher S."/>
            <person name="Lutfalla G."/>
            <person name="Dossat C."/>
            <person name="Segurens B."/>
            <person name="Dasilva C."/>
            <person name="Salanoubat M."/>
            <person name="Levy M."/>
            <person name="Boudet N."/>
            <person name="Castellano S."/>
            <person name="Anthouard V."/>
            <person name="Jubin C."/>
            <person name="Castelli V."/>
            <person name="Katinka M."/>
            <person name="Vacherie B."/>
            <person name="Biemont C."/>
            <person name="Skalli Z."/>
            <person name="Cattolico L."/>
            <person name="Poulain J."/>
            <person name="De Berardinis V."/>
            <person name="Cruaud C."/>
            <person name="Duprat S."/>
            <person name="Brottier P."/>
            <person name="Coutanceau J.-P."/>
            <person name="Gouzy J."/>
            <person name="Parra G."/>
            <person name="Lardier G."/>
            <person name="Chapple C."/>
            <person name="McKernan K.J."/>
            <person name="McEwan P."/>
            <person name="Bosak S."/>
            <person name="Kellis M."/>
            <person name="Volff J.-N."/>
            <person name="Guigo R."/>
            <person name="Zody M.C."/>
            <person name="Mesirov J."/>
            <person name="Lindblad-Toh K."/>
            <person name="Birren B."/>
            <person name="Nusbaum C."/>
            <person name="Kahn D."/>
            <person name="Robinson-Rechavi M."/>
            <person name="Laudet V."/>
            <person name="Schachter V."/>
            <person name="Quetier F."/>
            <person name="Saurin W."/>
            <person name="Scarpelli C."/>
            <person name="Wincker P."/>
            <person name="Lander E.S."/>
            <person name="Weissenbach J."/>
            <person name="Roest Crollius H."/>
        </authorList>
    </citation>
    <scope>NUCLEOTIDE SEQUENCE [LARGE SCALE GENOMIC DNA]</scope>
</reference>
<reference evidence="3" key="3">
    <citation type="submission" date="2025-09" db="UniProtKB">
        <authorList>
            <consortium name="Ensembl"/>
        </authorList>
    </citation>
    <scope>IDENTIFICATION</scope>
</reference>
<dbReference type="OMA" id="ESSRNCD"/>
<dbReference type="InParanoid" id="H3CVA6"/>
<evidence type="ECO:0000313" key="4">
    <source>
        <dbReference type="Proteomes" id="UP000007303"/>
    </source>
</evidence>
<feature type="region of interest" description="Disordered" evidence="2">
    <location>
        <begin position="1"/>
        <end position="23"/>
    </location>
</feature>
<dbReference type="Proteomes" id="UP000007303">
    <property type="component" value="Unassembled WGS sequence"/>
</dbReference>
<dbReference type="AlphaFoldDB" id="H3CVA6"/>
<sequence length="409" mass="45883">SESDKRSACCLLPGSRPPTPATLLSPRSALLLRPSKLPLNSKAERSVGVDVRPRIKSACGPTTNMTEDLLTKEEEYKLMNAQLEAKTADIVKQADQLLREHTEALLTDTKNVIIDSDHHLQSKTSPVHSEGPQCEGTVMTKEEEEVTTALTNMHGGKGKEHLDDLAAGSPEGLLADVLQGIEGKMEARAADDQPDPGESPRPGRVELADARVHVLRTKVRIMQTELDQLSSEFYKKDDLNDKLRAKIKELEEGGAKLQKTVNLQRAQMEKHKASLEESSRNCDGLQLEVSALKREVEDLNKSHKQAAANHNSTEVRLNRALEEVDRLKTQINTMKQMTKDKISEDHQSKENLLAENKLLRKQKEELILAFKKQLKLIDVLNRQKMHFEAAKLLSFQEDEFMKALDWETS</sequence>
<evidence type="ECO:0000256" key="2">
    <source>
        <dbReference type="SAM" id="MobiDB-lite"/>
    </source>
</evidence>
<dbReference type="PANTHER" id="PTHR23313">
    <property type="entry name" value="TSEC1-RELATED"/>
    <property type="match status" value="1"/>
</dbReference>